<evidence type="ECO:0000313" key="12">
    <source>
        <dbReference type="EMBL" id="KKS57099.1"/>
    </source>
</evidence>
<evidence type="ECO:0000256" key="3">
    <source>
        <dbReference type="ARBA" id="ARBA00022490"/>
    </source>
</evidence>
<feature type="binding site" evidence="9">
    <location>
        <position position="520"/>
    </location>
    <ligand>
        <name>Mg(2+)</name>
        <dbReference type="ChEBI" id="CHEBI:18420"/>
    </ligand>
</feature>
<dbReference type="SUPFAM" id="SSF50249">
    <property type="entry name" value="Nucleic acid-binding proteins"/>
    <property type="match status" value="1"/>
</dbReference>
<dbReference type="Gene3D" id="3.30.230.70">
    <property type="entry name" value="GHMP Kinase, N-terminal domain"/>
    <property type="match status" value="2"/>
</dbReference>
<keyword evidence="3 9" id="KW-0963">Cytoplasm</keyword>
<gene>
    <name evidence="9" type="primary">pnp</name>
    <name evidence="12" type="ORF">UV20_C0003G0039</name>
</gene>
<reference evidence="12 13" key="1">
    <citation type="journal article" date="2015" name="Nature">
        <title>rRNA introns, odd ribosomes, and small enigmatic genomes across a large radiation of phyla.</title>
        <authorList>
            <person name="Brown C.T."/>
            <person name="Hug L.A."/>
            <person name="Thomas B.C."/>
            <person name="Sharon I."/>
            <person name="Castelle C.J."/>
            <person name="Singh A."/>
            <person name="Wilkins M.J."/>
            <person name="Williams K.H."/>
            <person name="Banfield J.F."/>
        </authorList>
    </citation>
    <scope>NUCLEOTIDE SEQUENCE [LARGE SCALE GENOMIC DNA]</scope>
</reference>
<keyword evidence="8 9" id="KW-0694">RNA-binding</keyword>
<dbReference type="InterPro" id="IPR004088">
    <property type="entry name" value="KH_dom_type_1"/>
</dbReference>
<comment type="subcellular location">
    <subcellularLocation>
        <location evidence="1 9">Cytoplasm</location>
    </subcellularLocation>
</comment>
<feature type="compositionally biased region" description="Gly residues" evidence="10">
    <location>
        <begin position="757"/>
        <end position="771"/>
    </location>
</feature>
<dbReference type="InterPro" id="IPR004087">
    <property type="entry name" value="KH_dom"/>
</dbReference>
<dbReference type="GO" id="GO:0004654">
    <property type="term" value="F:polyribonucleotide nucleotidyltransferase activity"/>
    <property type="evidence" value="ECO:0007669"/>
    <property type="project" value="UniProtKB-UniRule"/>
</dbReference>
<dbReference type="GO" id="GO:0006396">
    <property type="term" value="P:RNA processing"/>
    <property type="evidence" value="ECO:0007669"/>
    <property type="project" value="InterPro"/>
</dbReference>
<dbReference type="FunFam" id="2.40.50.140:FF:000023">
    <property type="entry name" value="Polyribonucleotide nucleotidyltransferase"/>
    <property type="match status" value="1"/>
</dbReference>
<evidence type="ECO:0000256" key="5">
    <source>
        <dbReference type="ARBA" id="ARBA00022695"/>
    </source>
</evidence>
<dbReference type="SMART" id="SM00316">
    <property type="entry name" value="S1"/>
    <property type="match status" value="1"/>
</dbReference>
<dbReference type="PANTHER" id="PTHR11252:SF0">
    <property type="entry name" value="POLYRIBONUCLEOTIDE NUCLEOTIDYLTRANSFERASE 1, MITOCHONDRIAL"/>
    <property type="match status" value="1"/>
</dbReference>
<dbReference type="InterPro" id="IPR027408">
    <property type="entry name" value="PNPase/RNase_PH_dom_sf"/>
</dbReference>
<dbReference type="FunFam" id="3.30.1370.10:FF:000001">
    <property type="entry name" value="Polyribonucleotide nucleotidyltransferase"/>
    <property type="match status" value="1"/>
</dbReference>
<evidence type="ECO:0000256" key="8">
    <source>
        <dbReference type="ARBA" id="ARBA00022884"/>
    </source>
</evidence>
<dbReference type="InterPro" id="IPR015847">
    <property type="entry name" value="ExoRNase_PH_dom2"/>
</dbReference>
<dbReference type="Pfam" id="PF00575">
    <property type="entry name" value="S1"/>
    <property type="match status" value="1"/>
</dbReference>
<feature type="region of interest" description="Disordered" evidence="10">
    <location>
        <begin position="727"/>
        <end position="771"/>
    </location>
</feature>
<dbReference type="GO" id="GO:0006402">
    <property type="term" value="P:mRNA catabolic process"/>
    <property type="evidence" value="ECO:0007669"/>
    <property type="project" value="UniProtKB-UniRule"/>
</dbReference>
<evidence type="ECO:0000256" key="7">
    <source>
        <dbReference type="ARBA" id="ARBA00022842"/>
    </source>
</evidence>
<dbReference type="AlphaFoldDB" id="A0A0G1A857"/>
<dbReference type="CDD" id="cd11364">
    <property type="entry name" value="RNase_PH_PNPase_2"/>
    <property type="match status" value="1"/>
</dbReference>
<dbReference type="InterPro" id="IPR012340">
    <property type="entry name" value="NA-bd_OB-fold"/>
</dbReference>
<dbReference type="PROSITE" id="PS50126">
    <property type="entry name" value="S1"/>
    <property type="match status" value="1"/>
</dbReference>
<feature type="binding site" evidence="9">
    <location>
        <position position="526"/>
    </location>
    <ligand>
        <name>Mg(2+)</name>
        <dbReference type="ChEBI" id="CHEBI:18420"/>
    </ligand>
</feature>
<dbReference type="GO" id="GO:0000175">
    <property type="term" value="F:3'-5'-RNA exonuclease activity"/>
    <property type="evidence" value="ECO:0007669"/>
    <property type="project" value="TreeGrafter"/>
</dbReference>
<dbReference type="PIRSF" id="PIRSF005499">
    <property type="entry name" value="PNPase"/>
    <property type="match status" value="1"/>
</dbReference>
<dbReference type="HAMAP" id="MF_01595">
    <property type="entry name" value="PNPase"/>
    <property type="match status" value="1"/>
</dbReference>
<dbReference type="PROSITE" id="PS50084">
    <property type="entry name" value="KH_TYPE_1"/>
    <property type="match status" value="1"/>
</dbReference>
<dbReference type="InterPro" id="IPR036612">
    <property type="entry name" value="KH_dom_type_1_sf"/>
</dbReference>
<feature type="domain" description="S1 motif" evidence="11">
    <location>
        <begin position="656"/>
        <end position="724"/>
    </location>
</feature>
<dbReference type="SUPFAM" id="SSF46915">
    <property type="entry name" value="Polynucleotide phosphorylase/guanosine pentaphosphate synthase (PNPase/GPSI), domain 3"/>
    <property type="match status" value="1"/>
</dbReference>
<evidence type="ECO:0000256" key="10">
    <source>
        <dbReference type="SAM" id="MobiDB-lite"/>
    </source>
</evidence>
<dbReference type="PANTHER" id="PTHR11252">
    <property type="entry name" value="POLYRIBONUCLEOTIDE NUCLEOTIDYLTRANSFERASE"/>
    <property type="match status" value="1"/>
</dbReference>
<dbReference type="InterPro" id="IPR036456">
    <property type="entry name" value="PNPase_PH_RNA-bd_sf"/>
</dbReference>
<name>A0A0G1A857_9BACT</name>
<dbReference type="InterPro" id="IPR036345">
    <property type="entry name" value="ExoRNase_PH_dom2_sf"/>
</dbReference>
<comment type="catalytic activity">
    <reaction evidence="9">
        <text>RNA(n+1) + phosphate = RNA(n) + a ribonucleoside 5'-diphosphate</text>
        <dbReference type="Rhea" id="RHEA:22096"/>
        <dbReference type="Rhea" id="RHEA-COMP:14527"/>
        <dbReference type="Rhea" id="RHEA-COMP:17342"/>
        <dbReference type="ChEBI" id="CHEBI:43474"/>
        <dbReference type="ChEBI" id="CHEBI:57930"/>
        <dbReference type="ChEBI" id="CHEBI:140395"/>
        <dbReference type="EC" id="2.7.7.8"/>
    </reaction>
</comment>
<dbReference type="InterPro" id="IPR003029">
    <property type="entry name" value="S1_domain"/>
</dbReference>
<comment type="function">
    <text evidence="9">Involved in mRNA degradation. Catalyzes the phosphorolysis of single-stranded polyribonucleotides processively in the 3'- to 5'-direction.</text>
</comment>
<dbReference type="CDD" id="cd04472">
    <property type="entry name" value="S1_PNPase"/>
    <property type="match status" value="1"/>
</dbReference>
<sequence>MDQLTGSCQKNAAAPKNFMVQKFSKTWGGKDLTLEVGKFTNQTNGSCTVQYGDTVVLATAVMSQKPREGVDYFPLMVEFEERLYAAGIIKGSRFIKREGRASDEAVLSGRMIDRAIRPLFNETMRNEVQVVVTILSFDGENDPDVLGLIAASGALAMSNIPWKGPIGGIRVGQIEGEWVLNPTYEARQKSTLDIVVAGTPEKVIMLEAGANEVPEETILEAISFGQKHLRDIMDLIKEAQTKVGKEKIVLAQDMDVSEETTPNDENQLLDSARTFIAQNVAHYFFAKELKVKAERLEAFASLAKDLENHLQEQNIGKDRRKFIFDNYKLLVEEFITARIIKEGKRVDGRALIEIRSLTSEVAVLPRTHGSALFSRGETQILSAVTLGSPAAVQTLEGVEGTSKKRYMHHYNFPPFSVGEVGPMRGPGRREIGHGALAEKALLPVLPTKEEFPYTIRVVSEVLGSNGSSSMGSTCGSSLSLMDAGVPIKRHVAGIAMGLASDFNEGGYNYKILTDLQDLEDGKGGMDFKVAGTTEGITAIQLDTKTAGLNSDLVKETVMRAREARMQILEIMNAAIPAPRTELSPFAPRIIAFKIDVDKIREVIGPGGKVINGIIEATGVEIDIEQDGTVSITAVNKEALEKAEQMVKDIIRVPVAGEIFEGKVTRLMDFGAFVEVLPGKEGLVHISEMAWSRTEKVEDAVKVGDIVKVKVKEIDDMGRLNLTMKELLPKPEDYEERAPSFDRPRTSRPPRRDDSRGGRGGHSSHGGHGPRR</sequence>
<dbReference type="SUPFAM" id="SSF54211">
    <property type="entry name" value="Ribosomal protein S5 domain 2-like"/>
    <property type="match status" value="2"/>
</dbReference>
<dbReference type="InterPro" id="IPR001247">
    <property type="entry name" value="ExoRNase_PH_dom1"/>
</dbReference>
<dbReference type="GO" id="GO:0005829">
    <property type="term" value="C:cytosol"/>
    <property type="evidence" value="ECO:0007669"/>
    <property type="project" value="TreeGrafter"/>
</dbReference>
<dbReference type="Pfam" id="PF03725">
    <property type="entry name" value="RNase_PH_C"/>
    <property type="match status" value="1"/>
</dbReference>
<accession>A0A0G1A857</accession>
<dbReference type="NCBIfam" id="NF008805">
    <property type="entry name" value="PRK11824.1"/>
    <property type="match status" value="1"/>
</dbReference>
<dbReference type="Pfam" id="PF00013">
    <property type="entry name" value="KH_1"/>
    <property type="match status" value="1"/>
</dbReference>
<dbReference type="NCBIfam" id="TIGR03591">
    <property type="entry name" value="polynuc_phos"/>
    <property type="match status" value="1"/>
</dbReference>
<keyword evidence="6 9" id="KW-0479">Metal-binding</keyword>
<comment type="caution">
    <text evidence="12">The sequence shown here is derived from an EMBL/GenBank/DDBJ whole genome shotgun (WGS) entry which is preliminary data.</text>
</comment>
<organism evidence="12 13">
    <name type="scientific">Candidatus Magasanikbacteria bacterium GW2011_GWA2_42_32</name>
    <dbReference type="NCBI Taxonomy" id="1619039"/>
    <lineage>
        <taxon>Bacteria</taxon>
        <taxon>Candidatus Magasanikiibacteriota</taxon>
    </lineage>
</organism>
<dbReference type="GO" id="GO:0000287">
    <property type="term" value="F:magnesium ion binding"/>
    <property type="evidence" value="ECO:0007669"/>
    <property type="project" value="UniProtKB-UniRule"/>
</dbReference>
<dbReference type="FunFam" id="3.30.230.70:FF:000001">
    <property type="entry name" value="Polyribonucleotide nucleotidyltransferase"/>
    <property type="match status" value="1"/>
</dbReference>
<dbReference type="SMART" id="SM00322">
    <property type="entry name" value="KH"/>
    <property type="match status" value="1"/>
</dbReference>
<evidence type="ECO:0000313" key="13">
    <source>
        <dbReference type="Proteomes" id="UP000034837"/>
    </source>
</evidence>
<proteinExistence type="inferred from homology"/>
<dbReference type="Proteomes" id="UP000034837">
    <property type="component" value="Unassembled WGS sequence"/>
</dbReference>
<dbReference type="Gene3D" id="3.30.1370.10">
    <property type="entry name" value="K Homology domain, type 1"/>
    <property type="match status" value="1"/>
</dbReference>
<dbReference type="CDD" id="cd02393">
    <property type="entry name" value="KH-I_PNPase"/>
    <property type="match status" value="1"/>
</dbReference>
<protein>
    <recommendedName>
        <fullName evidence="9">Polyribonucleotide nucleotidyltransferase</fullName>
        <ecNumber evidence="9">2.7.7.8</ecNumber>
    </recommendedName>
    <alternativeName>
        <fullName evidence="9">Polynucleotide phosphorylase</fullName>
        <shortName evidence="9">PNPase</shortName>
    </alternativeName>
</protein>
<keyword evidence="4 9" id="KW-0808">Transferase</keyword>
<dbReference type="EC" id="2.7.7.8" evidence="9"/>
<dbReference type="Pfam" id="PF01138">
    <property type="entry name" value="RNase_PH"/>
    <property type="match status" value="2"/>
</dbReference>
<dbReference type="SUPFAM" id="SSF54791">
    <property type="entry name" value="Eukaryotic type KH-domain (KH-domain type I)"/>
    <property type="match status" value="1"/>
</dbReference>
<evidence type="ECO:0000256" key="2">
    <source>
        <dbReference type="ARBA" id="ARBA00007404"/>
    </source>
</evidence>
<dbReference type="InterPro" id="IPR012162">
    <property type="entry name" value="PNPase"/>
</dbReference>
<dbReference type="EMBL" id="LCDO01000003">
    <property type="protein sequence ID" value="KKS57099.1"/>
    <property type="molecule type" value="Genomic_DNA"/>
</dbReference>
<evidence type="ECO:0000256" key="6">
    <source>
        <dbReference type="ARBA" id="ARBA00022723"/>
    </source>
</evidence>
<dbReference type="PATRIC" id="fig|1619039.3.peg.462"/>
<evidence type="ECO:0000259" key="11">
    <source>
        <dbReference type="PROSITE" id="PS50126"/>
    </source>
</evidence>
<comment type="cofactor">
    <cofactor evidence="9">
        <name>Mg(2+)</name>
        <dbReference type="ChEBI" id="CHEBI:18420"/>
    </cofactor>
</comment>
<dbReference type="InterPro" id="IPR020568">
    <property type="entry name" value="Ribosomal_Su5_D2-typ_SF"/>
</dbReference>
<keyword evidence="7 9" id="KW-0460">Magnesium</keyword>
<keyword evidence="5 9" id="KW-0548">Nucleotidyltransferase</keyword>
<dbReference type="GO" id="GO:0003723">
    <property type="term" value="F:RNA binding"/>
    <property type="evidence" value="ECO:0007669"/>
    <property type="project" value="UniProtKB-UniRule"/>
</dbReference>
<dbReference type="Gene3D" id="2.40.50.140">
    <property type="entry name" value="Nucleic acid-binding proteins"/>
    <property type="match status" value="1"/>
</dbReference>
<evidence type="ECO:0000256" key="1">
    <source>
        <dbReference type="ARBA" id="ARBA00004496"/>
    </source>
</evidence>
<evidence type="ECO:0000256" key="9">
    <source>
        <dbReference type="HAMAP-Rule" id="MF_01595"/>
    </source>
</evidence>
<dbReference type="CDD" id="cd11363">
    <property type="entry name" value="RNase_PH_PNPase_1"/>
    <property type="match status" value="1"/>
</dbReference>
<comment type="similarity">
    <text evidence="2 9">Belongs to the polyribonucleotide nucleotidyltransferase family.</text>
</comment>
<dbReference type="SUPFAM" id="SSF55666">
    <property type="entry name" value="Ribonuclease PH domain 2-like"/>
    <property type="match status" value="2"/>
</dbReference>
<evidence type="ECO:0000256" key="4">
    <source>
        <dbReference type="ARBA" id="ARBA00022679"/>
    </source>
</evidence>
<feature type="compositionally biased region" description="Basic and acidic residues" evidence="10">
    <location>
        <begin position="727"/>
        <end position="756"/>
    </location>
</feature>